<dbReference type="InterPro" id="IPR051917">
    <property type="entry name" value="Transposase-Integrase"/>
</dbReference>
<dbReference type="PANTHER" id="PTHR10948:SF23">
    <property type="entry name" value="TRANSPOSASE INSI FOR INSERTION SEQUENCE ELEMENT IS30A-RELATED"/>
    <property type="match status" value="1"/>
</dbReference>
<dbReference type="OrthoDB" id="9803231at2"/>
<feature type="region of interest" description="Disordered" evidence="1">
    <location>
        <begin position="198"/>
        <end position="282"/>
    </location>
</feature>
<dbReference type="GO" id="GO:0032196">
    <property type="term" value="P:transposition"/>
    <property type="evidence" value="ECO:0007669"/>
    <property type="project" value="TreeGrafter"/>
</dbReference>
<sequence length="282" mass="30467">MLGELIVGGVLWGGATHADLGRPGRDFPGNPQQIAGRLPIEHPADQHVRVSHEAIYGWTYALPKGELARQCLTLRSGRTRRRPAHGRAPRAPRISGIRWIDERPADAADRRVPGRWEGGLVAGKDGRTAMATPVERVSRFVVLMPPTGRDATTVSEAVIDQVKGLPDVLRRSLTRDRGSETANHAAITLKARLPVYFAHPHSPGSTEPTRTPTAGYGNISPKAPPSQATRTISRPSPTSSTTAPRHLRIQEAQESVAELLASGIASTDREQGHHRGGAFGRR</sequence>
<feature type="compositionally biased region" description="Low complexity" evidence="1">
    <location>
        <begin position="228"/>
        <end position="244"/>
    </location>
</feature>
<dbReference type="GO" id="GO:0004803">
    <property type="term" value="F:transposase activity"/>
    <property type="evidence" value="ECO:0007669"/>
    <property type="project" value="TreeGrafter"/>
</dbReference>
<comment type="caution">
    <text evidence="2">The sequence shown here is derived from an EMBL/GenBank/DDBJ whole genome shotgun (WGS) entry which is preliminary data.</text>
</comment>
<dbReference type="PANTHER" id="PTHR10948">
    <property type="entry name" value="TRANSPOSASE"/>
    <property type="match status" value="1"/>
</dbReference>
<dbReference type="EMBL" id="VCKZ01000373">
    <property type="protein sequence ID" value="TMR29638.1"/>
    <property type="molecule type" value="Genomic_DNA"/>
</dbReference>
<reference evidence="2 3" key="1">
    <citation type="submission" date="2019-05" db="EMBL/GenBank/DDBJ databases">
        <title>Draft genome sequence of Actinomadura geliboluensis A8036.</title>
        <authorList>
            <person name="Saricaoglu S."/>
            <person name="Isik K."/>
        </authorList>
    </citation>
    <scope>NUCLEOTIDE SEQUENCE [LARGE SCALE GENOMIC DNA]</scope>
    <source>
        <strain evidence="2 3">A8036</strain>
    </source>
</reference>
<accession>A0A5S4G9E5</accession>
<dbReference type="InterPro" id="IPR053392">
    <property type="entry name" value="Transposase_IS30-like"/>
</dbReference>
<dbReference type="AlphaFoldDB" id="A0A5S4G9E5"/>
<dbReference type="NCBIfam" id="NF033563">
    <property type="entry name" value="transpos_IS30"/>
    <property type="match status" value="1"/>
</dbReference>
<dbReference type="GO" id="GO:0005829">
    <property type="term" value="C:cytosol"/>
    <property type="evidence" value="ECO:0007669"/>
    <property type="project" value="TreeGrafter"/>
</dbReference>
<feature type="compositionally biased region" description="Polar residues" evidence="1">
    <location>
        <begin position="203"/>
        <end position="212"/>
    </location>
</feature>
<proteinExistence type="predicted"/>
<gene>
    <name evidence="2" type="ORF">ETD96_35180</name>
</gene>
<name>A0A5S4G9E5_9ACTN</name>
<evidence type="ECO:0000313" key="2">
    <source>
        <dbReference type="EMBL" id="TMR29638.1"/>
    </source>
</evidence>
<protein>
    <submittedName>
        <fullName evidence="2">IS30 family transposase</fullName>
    </submittedName>
</protein>
<dbReference type="Proteomes" id="UP000305238">
    <property type="component" value="Unassembled WGS sequence"/>
</dbReference>
<evidence type="ECO:0000256" key="1">
    <source>
        <dbReference type="SAM" id="MobiDB-lite"/>
    </source>
</evidence>
<evidence type="ECO:0000313" key="3">
    <source>
        <dbReference type="Proteomes" id="UP000305238"/>
    </source>
</evidence>
<organism evidence="2 3">
    <name type="scientific">Actinomadura geliboluensis</name>
    <dbReference type="NCBI Taxonomy" id="882440"/>
    <lineage>
        <taxon>Bacteria</taxon>
        <taxon>Bacillati</taxon>
        <taxon>Actinomycetota</taxon>
        <taxon>Actinomycetes</taxon>
        <taxon>Streptosporangiales</taxon>
        <taxon>Thermomonosporaceae</taxon>
        <taxon>Actinomadura</taxon>
    </lineage>
</organism>
<keyword evidence="3" id="KW-1185">Reference proteome</keyword>